<dbReference type="SUPFAM" id="SSF54593">
    <property type="entry name" value="Glyoxalase/Bleomycin resistance protein/Dihydroxybiphenyl dioxygenase"/>
    <property type="match status" value="1"/>
</dbReference>
<protein>
    <submittedName>
        <fullName evidence="2">VOC family protein</fullName>
    </submittedName>
</protein>
<evidence type="ECO:0000313" key="2">
    <source>
        <dbReference type="EMBL" id="MDY0885692.1"/>
    </source>
</evidence>
<dbReference type="Gene3D" id="3.10.180.10">
    <property type="entry name" value="2,3-Dihydroxybiphenyl 1,2-Dioxygenase, domain 1"/>
    <property type="match status" value="1"/>
</dbReference>
<organism evidence="2 3">
    <name type="scientific">Dongia soli</name>
    <dbReference type="NCBI Taxonomy" id="600628"/>
    <lineage>
        <taxon>Bacteria</taxon>
        <taxon>Pseudomonadati</taxon>
        <taxon>Pseudomonadota</taxon>
        <taxon>Alphaproteobacteria</taxon>
        <taxon>Rhodospirillales</taxon>
        <taxon>Dongiaceae</taxon>
        <taxon>Dongia</taxon>
    </lineage>
</organism>
<dbReference type="PROSITE" id="PS51819">
    <property type="entry name" value="VOC"/>
    <property type="match status" value="1"/>
</dbReference>
<dbReference type="RefSeq" id="WP_320510767.1">
    <property type="nucleotide sequence ID" value="NZ_JAXCLW010000012.1"/>
</dbReference>
<keyword evidence="3" id="KW-1185">Reference proteome</keyword>
<reference evidence="2 3" key="1">
    <citation type="journal article" date="2016" name="Antonie Van Leeuwenhoek">
        <title>Dongia soli sp. nov., isolated from soil from Dokdo, Korea.</title>
        <authorList>
            <person name="Kim D.U."/>
            <person name="Lee H."/>
            <person name="Kim H."/>
            <person name="Kim S.G."/>
            <person name="Ka J.O."/>
        </authorList>
    </citation>
    <scope>NUCLEOTIDE SEQUENCE [LARGE SCALE GENOMIC DNA]</scope>
    <source>
        <strain evidence="2 3">D78</strain>
    </source>
</reference>
<name>A0ABU5EH71_9PROT</name>
<dbReference type="Proteomes" id="UP001279642">
    <property type="component" value="Unassembled WGS sequence"/>
</dbReference>
<sequence length="228" mass="24488">MSSTSLREETANGTRARTLDTKLEVVVIPVSDVDRAKAFYASLGWRLDADFAGGDSFRVIQFTPPGSGGSVIFGKNVTAAAPGSAQGLYLIVSDIAAARDDLLGRGVAISEVFHDGGDVHDGADEPYLFGRLRVGGPNPERRSYRSFASFRDPDGNGWLLQEVTARLPGRIEGDDTIFTSPAELAAALRRAAAAHGEHEKRTGQHDANWADWYAEYVVQEQAGKPLPS</sequence>
<evidence type="ECO:0000259" key="1">
    <source>
        <dbReference type="PROSITE" id="PS51819"/>
    </source>
</evidence>
<gene>
    <name evidence="2" type="ORF">SMD27_22835</name>
</gene>
<comment type="caution">
    <text evidence="2">The sequence shown here is derived from an EMBL/GenBank/DDBJ whole genome shotgun (WGS) entry which is preliminary data.</text>
</comment>
<accession>A0ABU5EH71</accession>
<dbReference type="Pfam" id="PF22677">
    <property type="entry name" value="Ble-like_N"/>
    <property type="match status" value="1"/>
</dbReference>
<dbReference type="EMBL" id="JAXCLW010000012">
    <property type="protein sequence ID" value="MDY0885692.1"/>
    <property type="molecule type" value="Genomic_DNA"/>
</dbReference>
<feature type="domain" description="VOC" evidence="1">
    <location>
        <begin position="22"/>
        <end position="163"/>
    </location>
</feature>
<evidence type="ECO:0000313" key="3">
    <source>
        <dbReference type="Proteomes" id="UP001279642"/>
    </source>
</evidence>
<dbReference type="InterPro" id="IPR037523">
    <property type="entry name" value="VOC_core"/>
</dbReference>
<proteinExistence type="predicted"/>
<dbReference type="InterPro" id="IPR053863">
    <property type="entry name" value="Glyoxy/Ble-like_N"/>
</dbReference>
<dbReference type="InterPro" id="IPR029068">
    <property type="entry name" value="Glyas_Bleomycin-R_OHBP_Dase"/>
</dbReference>